<organism evidence="1 2">
    <name type="scientific">Panagrolaimus sp. PS1159</name>
    <dbReference type="NCBI Taxonomy" id="55785"/>
    <lineage>
        <taxon>Eukaryota</taxon>
        <taxon>Metazoa</taxon>
        <taxon>Ecdysozoa</taxon>
        <taxon>Nematoda</taxon>
        <taxon>Chromadorea</taxon>
        <taxon>Rhabditida</taxon>
        <taxon>Tylenchina</taxon>
        <taxon>Panagrolaimomorpha</taxon>
        <taxon>Panagrolaimoidea</taxon>
        <taxon>Panagrolaimidae</taxon>
        <taxon>Panagrolaimus</taxon>
    </lineage>
</organism>
<evidence type="ECO:0000313" key="2">
    <source>
        <dbReference type="WBParaSite" id="PS1159_v2.g6817.t1"/>
    </source>
</evidence>
<dbReference type="WBParaSite" id="PS1159_v2.g6817.t1">
    <property type="protein sequence ID" value="PS1159_v2.g6817.t1"/>
    <property type="gene ID" value="PS1159_v2.g6817"/>
</dbReference>
<dbReference type="Proteomes" id="UP000887580">
    <property type="component" value="Unplaced"/>
</dbReference>
<reference evidence="2" key="1">
    <citation type="submission" date="2022-11" db="UniProtKB">
        <authorList>
            <consortium name="WormBaseParasite"/>
        </authorList>
    </citation>
    <scope>IDENTIFICATION</scope>
</reference>
<name>A0AC35GNA6_9BILA</name>
<evidence type="ECO:0000313" key="1">
    <source>
        <dbReference type="Proteomes" id="UP000887580"/>
    </source>
</evidence>
<proteinExistence type="predicted"/>
<sequence length="275" mass="32263">MEYDVERIEKMFEFAEKYPRNRMKESLKVFVRDNLDQIISNQRFLSSGKPFVEFMSSINQCSQKEKESVFEAVYKWTENQVLKHKDAEDENFNLIVAVKDELSVAFPHIFDMDKSAMDYDFLMNFMVKKGLFLSPNELELIYESYGNYTDDIRFKIIKEQALQRQKLASDSENFGLVHSIKADLSEVIKIAKFYEMDNSYLMDFVVAEGFITAEQVRHTRVSIENNNGKVVGVFEDSLHIRRAIQQNSKYSIHRRSTTLRSFLDLVRFNVPKTAS</sequence>
<protein>
    <submittedName>
        <fullName evidence="2">BACK domain-containing protein</fullName>
    </submittedName>
</protein>
<accession>A0AC35GNA6</accession>